<keyword evidence="3" id="KW-1185">Reference proteome</keyword>
<feature type="compositionally biased region" description="Basic and acidic residues" evidence="1">
    <location>
        <begin position="158"/>
        <end position="168"/>
    </location>
</feature>
<dbReference type="AlphaFoldDB" id="A0A841AYD1"/>
<accession>A0A841AYD1</accession>
<organism evidence="2 3">
    <name type="scientific">Amycolatopsis umgeniensis</name>
    <dbReference type="NCBI Taxonomy" id="336628"/>
    <lineage>
        <taxon>Bacteria</taxon>
        <taxon>Bacillati</taxon>
        <taxon>Actinomycetota</taxon>
        <taxon>Actinomycetes</taxon>
        <taxon>Pseudonocardiales</taxon>
        <taxon>Pseudonocardiaceae</taxon>
        <taxon>Amycolatopsis</taxon>
    </lineage>
</organism>
<feature type="compositionally biased region" description="Basic residues" evidence="1">
    <location>
        <begin position="169"/>
        <end position="193"/>
    </location>
</feature>
<dbReference type="EMBL" id="JACHMX010000001">
    <property type="protein sequence ID" value="MBB5851284.1"/>
    <property type="molecule type" value="Genomic_DNA"/>
</dbReference>
<dbReference type="RefSeq" id="WP_184892922.1">
    <property type="nucleotide sequence ID" value="NZ_JACHMX010000001.1"/>
</dbReference>
<reference evidence="2 3" key="1">
    <citation type="submission" date="2020-08" db="EMBL/GenBank/DDBJ databases">
        <title>Sequencing the genomes of 1000 actinobacteria strains.</title>
        <authorList>
            <person name="Klenk H.-P."/>
        </authorList>
    </citation>
    <scope>NUCLEOTIDE SEQUENCE [LARGE SCALE GENOMIC DNA]</scope>
    <source>
        <strain evidence="2 3">DSM 45272</strain>
    </source>
</reference>
<feature type="region of interest" description="Disordered" evidence="1">
    <location>
        <begin position="158"/>
        <end position="230"/>
    </location>
</feature>
<evidence type="ECO:0000313" key="2">
    <source>
        <dbReference type="EMBL" id="MBB5851284.1"/>
    </source>
</evidence>
<protein>
    <submittedName>
        <fullName evidence="2">Uncharacterized protein</fullName>
    </submittedName>
</protein>
<name>A0A841AYD1_9PSEU</name>
<feature type="compositionally biased region" description="Low complexity" evidence="1">
    <location>
        <begin position="209"/>
        <end position="230"/>
    </location>
</feature>
<evidence type="ECO:0000313" key="3">
    <source>
        <dbReference type="Proteomes" id="UP000580861"/>
    </source>
</evidence>
<proteinExistence type="predicted"/>
<gene>
    <name evidence="2" type="ORF">HDA45_001371</name>
</gene>
<dbReference type="Proteomes" id="UP000580861">
    <property type="component" value="Unassembled WGS sequence"/>
</dbReference>
<sequence length="230" mass="23979">MNIKRAGVIGVAGLTTAAVGAWTFGAFEGGEVSASPANHVAAAPNQAAAPVAPPVQKVASPAVVPAAAAAKPVQVKKVARVTKAKPVVKQTKKKVHRQKASTPVVKTATAKDVKEVQPIRFVPRVVVVEKPTAVPSGVKKAAESLAKAEKLVDQAKNEVKKAKDELKKLKSAKHSHRHQHQHQHRHQHGKAGHRGSVSVDSKGLKPGQSRTASTSSPDGSSWSSATVSVK</sequence>
<evidence type="ECO:0000256" key="1">
    <source>
        <dbReference type="SAM" id="MobiDB-lite"/>
    </source>
</evidence>
<comment type="caution">
    <text evidence="2">The sequence shown here is derived from an EMBL/GenBank/DDBJ whole genome shotgun (WGS) entry which is preliminary data.</text>
</comment>